<dbReference type="InterPro" id="IPR002201">
    <property type="entry name" value="Glyco_trans_9"/>
</dbReference>
<dbReference type="GO" id="GO:0009244">
    <property type="term" value="P:lipopolysaccharide core region biosynthetic process"/>
    <property type="evidence" value="ECO:0007669"/>
    <property type="project" value="TreeGrafter"/>
</dbReference>
<dbReference type="PANTHER" id="PTHR30160">
    <property type="entry name" value="TETRAACYLDISACCHARIDE 4'-KINASE-RELATED"/>
    <property type="match status" value="1"/>
</dbReference>
<keyword evidence="2" id="KW-0808">Transferase</keyword>
<comment type="caution">
    <text evidence="3">The sequence shown here is derived from an EMBL/GenBank/DDBJ whole genome shotgun (WGS) entry which is preliminary data.</text>
</comment>
<dbReference type="PANTHER" id="PTHR30160:SF1">
    <property type="entry name" value="LIPOPOLYSACCHARIDE 1,2-N-ACETYLGLUCOSAMINETRANSFERASE-RELATED"/>
    <property type="match status" value="1"/>
</dbReference>
<keyword evidence="1" id="KW-0328">Glycosyltransferase</keyword>
<dbReference type="AlphaFoldDB" id="A0A0F9YI59"/>
<dbReference type="Gene3D" id="3.40.50.2000">
    <property type="entry name" value="Glycogen Phosphorylase B"/>
    <property type="match status" value="2"/>
</dbReference>
<dbReference type="CDD" id="cd03789">
    <property type="entry name" value="GT9_LPS_heptosyltransferase"/>
    <property type="match status" value="1"/>
</dbReference>
<dbReference type="Pfam" id="PF01075">
    <property type="entry name" value="Glyco_transf_9"/>
    <property type="match status" value="1"/>
</dbReference>
<dbReference type="EMBL" id="LAZR01000002">
    <property type="protein sequence ID" value="KKO11942.1"/>
    <property type="molecule type" value="Genomic_DNA"/>
</dbReference>
<sequence>MSSAVNDLNSTVPKRIALINPTKFLGNLLLAGGLIQQLCELCLQHDSELLLVLDESFCDLVGDAWPGARVVYYPRRALSHGVSVDSVRLWLRCVRQIRAFAADLAFTIEEDSVSHRLLHASAARRKVSSTVHRYHWGFDQVLDIPRSGRAPGKEGIWYSYRDVFAALGLPIAAVTTDRSPTVPAYMSLSPPTPDRALLERLATSGLELTQPIAVLHAGASKRYKQWPAQQFVALAVMFAARGYQLVLIGAGQRDSEVNTNIMRALASTGVTCVDLCNRLTLAELASLLRRVEIMVGNDSGPSHLASALGVRGVVLFGPTDLAIWRPLGRQTTTLQHKHLCAPDCTRHHCQQQYICLQSIMPQQVLAALGLNLGLNSDPGLGSTSNTEEK</sequence>
<evidence type="ECO:0008006" key="4">
    <source>
        <dbReference type="Google" id="ProtNLM"/>
    </source>
</evidence>
<dbReference type="SUPFAM" id="SSF53756">
    <property type="entry name" value="UDP-Glycosyltransferase/glycogen phosphorylase"/>
    <property type="match status" value="1"/>
</dbReference>
<dbReference type="InterPro" id="IPR051199">
    <property type="entry name" value="LPS_LOS_Heptosyltrfase"/>
</dbReference>
<evidence type="ECO:0000256" key="2">
    <source>
        <dbReference type="ARBA" id="ARBA00022679"/>
    </source>
</evidence>
<gene>
    <name evidence="3" type="ORF">LCGC14_0014460</name>
</gene>
<proteinExistence type="predicted"/>
<dbReference type="GO" id="GO:0005829">
    <property type="term" value="C:cytosol"/>
    <property type="evidence" value="ECO:0007669"/>
    <property type="project" value="TreeGrafter"/>
</dbReference>
<name>A0A0F9YI59_9ZZZZ</name>
<protein>
    <recommendedName>
        <fullName evidence="4">Lipopolysaccharide heptosyltransferase II</fullName>
    </recommendedName>
</protein>
<dbReference type="GO" id="GO:0008713">
    <property type="term" value="F:ADP-heptose-lipopolysaccharide heptosyltransferase activity"/>
    <property type="evidence" value="ECO:0007669"/>
    <property type="project" value="TreeGrafter"/>
</dbReference>
<accession>A0A0F9YI59</accession>
<organism evidence="3">
    <name type="scientific">marine sediment metagenome</name>
    <dbReference type="NCBI Taxonomy" id="412755"/>
    <lineage>
        <taxon>unclassified sequences</taxon>
        <taxon>metagenomes</taxon>
        <taxon>ecological metagenomes</taxon>
    </lineage>
</organism>
<evidence type="ECO:0000256" key="1">
    <source>
        <dbReference type="ARBA" id="ARBA00022676"/>
    </source>
</evidence>
<evidence type="ECO:0000313" key="3">
    <source>
        <dbReference type="EMBL" id="KKO11942.1"/>
    </source>
</evidence>
<reference evidence="3" key="1">
    <citation type="journal article" date="2015" name="Nature">
        <title>Complex archaea that bridge the gap between prokaryotes and eukaryotes.</title>
        <authorList>
            <person name="Spang A."/>
            <person name="Saw J.H."/>
            <person name="Jorgensen S.L."/>
            <person name="Zaremba-Niedzwiedzka K."/>
            <person name="Martijn J."/>
            <person name="Lind A.E."/>
            <person name="van Eijk R."/>
            <person name="Schleper C."/>
            <person name="Guy L."/>
            <person name="Ettema T.J."/>
        </authorList>
    </citation>
    <scope>NUCLEOTIDE SEQUENCE</scope>
</reference>